<evidence type="ECO:0000256" key="2">
    <source>
        <dbReference type="ARBA" id="ARBA00006402"/>
    </source>
</evidence>
<gene>
    <name evidence="10" type="ORF">KME15_18535</name>
</gene>
<sequence length="1039" mass="117287">MMTLLRRIQQPNVWLNALHPEAPLQAAEQNPAVLGTGQTIPNSKQAAVELRRSKDLFEAIFEESADAIFLVDATAHLTLTCNHRTLELFEADGLKELIGIRGSAVLHKHPFTPAESAAVKTALEHQGTWQGEVEYLTRQGNTFWGNVACKRIEVADKPMVLVRITDISDRKRTEAEHQQAVAALRQSEARFQHLVANIPGIFYQSLIRADGLRQFNYVSSGFQRLFELEPAQLMEDAMLFWTMVHPEDVEPLRAEMTRTLVTQEPFQLEYRIIPASGRIKWIHNVASRQYLANGDIVSDGVVLDITDRKVAEAALQISEQNLRTIINNVNSQIWVHDADGTILDVNDRVLEHFALEREQMLERSLLDVIPPEAHAFHQSHWQRAIAGEEKEVRFECQIPNYDGSNFIDLDIILNRIIWGGKAVILGSVQDVSDRKQAELRLKRQAEADQLLAAIAQTISQSIQLDEVLETCLEQIRQFLQCDRIVICRFDSDYNIVIEREAVSQPEFSLLGRAMEDSCFGQAWAERYQQGYTTVRSDTQAGDLVACHAEFLDRIQVRANLVVGILQAHQIWGLLIAHHCREPRQWQPFEVDLLKQLALQVGIAGQKSDLYTQLEAELTTRRQTEQALAQQVQRERVLRTLSQQIRQSLRLDEILATTVTEVRQLLEADRAVIFQLNGDRPGTVIQESWLDNLPVTAKMHLADPHLSQEFYDFYLQGRSFTVNGVEKTHASCPATLEEQIGVKSKIVAPILQTLEDNTPTVWGLLIVQACADDRQWQPAEVDLLQQLATQVGIAIQQAALYSRIENQLAQKEVLFKEVHHRVKNNLQVISSMLWLQTEAANHPAVSRALADTRNRLHTMSLIHETLYQQGDLGQINFHDYIRRLTNSILAVYATRPDQIALRFHLQPVTFNLETAIPCGLLLNELVTNAIKHGFPNGQHGEVCITLEHVAYPEHIAATPSTSPNSLSSPKVLQASSQYILTIQDNGIGIPATLNLNRLQSLGLKIAYDLALQLEGSLELERTHGTRFCLTFSALAYGKRL</sequence>
<evidence type="ECO:0000256" key="4">
    <source>
        <dbReference type="ARBA" id="ARBA00022553"/>
    </source>
</evidence>
<evidence type="ECO:0000259" key="8">
    <source>
        <dbReference type="PROSITE" id="PS50112"/>
    </source>
</evidence>
<protein>
    <recommendedName>
        <fullName evidence="3">histidine kinase</fullName>
        <ecNumber evidence="3">2.7.13.3</ecNumber>
    </recommendedName>
</protein>
<feature type="domain" description="PAS" evidence="8">
    <location>
        <begin position="206"/>
        <end position="263"/>
    </location>
</feature>
<evidence type="ECO:0000259" key="9">
    <source>
        <dbReference type="PROSITE" id="PS50113"/>
    </source>
</evidence>
<dbReference type="EC" id="2.7.13.3" evidence="3"/>
<dbReference type="PROSITE" id="PS50112">
    <property type="entry name" value="PAS"/>
    <property type="match status" value="2"/>
</dbReference>
<dbReference type="InterPro" id="IPR016132">
    <property type="entry name" value="Phyto_chromo_attachment"/>
</dbReference>
<feature type="domain" description="PAS" evidence="8">
    <location>
        <begin position="318"/>
        <end position="388"/>
    </location>
</feature>
<dbReference type="InterPro" id="IPR035965">
    <property type="entry name" value="PAS-like_dom_sf"/>
</dbReference>
<name>A0A951QF56_9CYAN</name>
<evidence type="ECO:0000256" key="1">
    <source>
        <dbReference type="ARBA" id="ARBA00000085"/>
    </source>
</evidence>
<organism evidence="10 11">
    <name type="scientific">Drouetiella hepatica Uher 2000/2452</name>
    <dbReference type="NCBI Taxonomy" id="904376"/>
    <lineage>
        <taxon>Bacteria</taxon>
        <taxon>Bacillati</taxon>
        <taxon>Cyanobacteriota</taxon>
        <taxon>Cyanophyceae</taxon>
        <taxon>Oculatellales</taxon>
        <taxon>Oculatellaceae</taxon>
        <taxon>Drouetiella</taxon>
    </lineage>
</organism>
<dbReference type="EMBL" id="JAHHHD010000024">
    <property type="protein sequence ID" value="MBW4660675.1"/>
    <property type="molecule type" value="Genomic_DNA"/>
</dbReference>
<evidence type="ECO:0000256" key="3">
    <source>
        <dbReference type="ARBA" id="ARBA00012438"/>
    </source>
</evidence>
<dbReference type="Gene3D" id="3.30.450.40">
    <property type="match status" value="2"/>
</dbReference>
<dbReference type="Proteomes" id="UP000757435">
    <property type="component" value="Unassembled WGS sequence"/>
</dbReference>
<dbReference type="Pfam" id="PF07568">
    <property type="entry name" value="HisKA_2"/>
    <property type="match status" value="1"/>
</dbReference>
<accession>A0A951QF56</accession>
<dbReference type="Pfam" id="PF08447">
    <property type="entry name" value="PAS_3"/>
    <property type="match status" value="1"/>
</dbReference>
<feature type="domain" description="PAC" evidence="9">
    <location>
        <begin position="266"/>
        <end position="317"/>
    </location>
</feature>
<dbReference type="PANTHER" id="PTHR43304:SF1">
    <property type="entry name" value="PAC DOMAIN-CONTAINING PROTEIN"/>
    <property type="match status" value="1"/>
</dbReference>
<dbReference type="SUPFAM" id="SSF55785">
    <property type="entry name" value="PYP-like sensor domain (PAS domain)"/>
    <property type="match status" value="3"/>
</dbReference>
<reference evidence="10" key="2">
    <citation type="journal article" date="2022" name="Microbiol. Resour. Announc.">
        <title>Metagenome Sequencing to Explore Phylogenomics of Terrestrial Cyanobacteria.</title>
        <authorList>
            <person name="Ward R.D."/>
            <person name="Stajich J.E."/>
            <person name="Johansen J.R."/>
            <person name="Huntemann M."/>
            <person name="Clum A."/>
            <person name="Foster B."/>
            <person name="Foster B."/>
            <person name="Roux S."/>
            <person name="Palaniappan K."/>
            <person name="Varghese N."/>
            <person name="Mukherjee S."/>
            <person name="Reddy T.B.K."/>
            <person name="Daum C."/>
            <person name="Copeland A."/>
            <person name="Chen I.A."/>
            <person name="Ivanova N.N."/>
            <person name="Kyrpides N.C."/>
            <person name="Shapiro N."/>
            <person name="Eloe-Fadrosh E.A."/>
            <person name="Pietrasiak N."/>
        </authorList>
    </citation>
    <scope>NUCLEOTIDE SEQUENCE</scope>
    <source>
        <strain evidence="10">UHER 2000/2452</strain>
    </source>
</reference>
<dbReference type="SUPFAM" id="SSF55874">
    <property type="entry name" value="ATPase domain of HSP90 chaperone/DNA topoisomerase II/histidine kinase"/>
    <property type="match status" value="1"/>
</dbReference>
<feature type="domain" description="Phytochrome chromophore attachment site" evidence="7">
    <location>
        <begin position="463"/>
        <end position="599"/>
    </location>
</feature>
<comment type="caution">
    <text evidence="10">The sequence shown here is derived from an EMBL/GenBank/DDBJ whole genome shotgun (WGS) entry which is preliminary data.</text>
</comment>
<dbReference type="InterPro" id="IPR003018">
    <property type="entry name" value="GAF"/>
</dbReference>
<evidence type="ECO:0000256" key="6">
    <source>
        <dbReference type="ARBA" id="ARBA00022777"/>
    </source>
</evidence>
<dbReference type="PANTHER" id="PTHR43304">
    <property type="entry name" value="PHYTOCHROME-LIKE PROTEIN CPH1"/>
    <property type="match status" value="1"/>
</dbReference>
<keyword evidence="6" id="KW-0418">Kinase</keyword>
<comment type="similarity">
    <text evidence="2">In the N-terminal section; belongs to the phytochrome family.</text>
</comment>
<dbReference type="SMART" id="SM00091">
    <property type="entry name" value="PAS"/>
    <property type="match status" value="3"/>
</dbReference>
<dbReference type="PROSITE" id="PS50046">
    <property type="entry name" value="PHYTOCHROME_2"/>
    <property type="match status" value="2"/>
</dbReference>
<dbReference type="InterPro" id="IPR052162">
    <property type="entry name" value="Sensor_kinase/Photoreceptor"/>
</dbReference>
<dbReference type="GO" id="GO:0004673">
    <property type="term" value="F:protein histidine kinase activity"/>
    <property type="evidence" value="ECO:0007669"/>
    <property type="project" value="UniProtKB-EC"/>
</dbReference>
<dbReference type="InterPro" id="IPR036890">
    <property type="entry name" value="HATPase_C_sf"/>
</dbReference>
<evidence type="ECO:0000313" key="10">
    <source>
        <dbReference type="EMBL" id="MBW4660675.1"/>
    </source>
</evidence>
<evidence type="ECO:0000259" key="7">
    <source>
        <dbReference type="PROSITE" id="PS50046"/>
    </source>
</evidence>
<keyword evidence="5" id="KW-0808">Transferase</keyword>
<dbReference type="Pfam" id="PF13426">
    <property type="entry name" value="PAS_9"/>
    <property type="match status" value="1"/>
</dbReference>
<dbReference type="InterPro" id="IPR013655">
    <property type="entry name" value="PAS_fold_3"/>
</dbReference>
<dbReference type="InterPro" id="IPR011495">
    <property type="entry name" value="Sig_transdc_His_kin_sub2_dim/P"/>
</dbReference>
<reference evidence="10" key="1">
    <citation type="submission" date="2021-05" db="EMBL/GenBank/DDBJ databases">
        <authorList>
            <person name="Pietrasiak N."/>
            <person name="Ward R."/>
            <person name="Stajich J.E."/>
            <person name="Kurbessoian T."/>
        </authorList>
    </citation>
    <scope>NUCLEOTIDE SEQUENCE</scope>
    <source>
        <strain evidence="10">UHER 2000/2452</strain>
    </source>
</reference>
<dbReference type="Pfam" id="PF02518">
    <property type="entry name" value="HATPase_c"/>
    <property type="match status" value="1"/>
</dbReference>
<evidence type="ECO:0000256" key="5">
    <source>
        <dbReference type="ARBA" id="ARBA00022679"/>
    </source>
</evidence>
<dbReference type="InterPro" id="IPR000014">
    <property type="entry name" value="PAS"/>
</dbReference>
<dbReference type="SMART" id="SM00065">
    <property type="entry name" value="GAF"/>
    <property type="match status" value="2"/>
</dbReference>
<dbReference type="NCBIfam" id="TIGR00229">
    <property type="entry name" value="sensory_box"/>
    <property type="match status" value="3"/>
</dbReference>
<dbReference type="CDD" id="cd00130">
    <property type="entry name" value="PAS"/>
    <property type="match status" value="2"/>
</dbReference>
<proteinExistence type="inferred from homology"/>
<dbReference type="InterPro" id="IPR013767">
    <property type="entry name" value="PAS_fold"/>
</dbReference>
<dbReference type="SUPFAM" id="SSF55781">
    <property type="entry name" value="GAF domain-like"/>
    <property type="match status" value="2"/>
</dbReference>
<dbReference type="PROSITE" id="PS50113">
    <property type="entry name" value="PAC"/>
    <property type="match status" value="1"/>
</dbReference>
<dbReference type="Pfam" id="PF00989">
    <property type="entry name" value="PAS"/>
    <property type="match status" value="1"/>
</dbReference>
<dbReference type="InterPro" id="IPR003594">
    <property type="entry name" value="HATPase_dom"/>
</dbReference>
<dbReference type="SMART" id="SM00086">
    <property type="entry name" value="PAC"/>
    <property type="match status" value="3"/>
</dbReference>
<dbReference type="InterPro" id="IPR001610">
    <property type="entry name" value="PAC"/>
</dbReference>
<dbReference type="Gene3D" id="3.30.450.20">
    <property type="entry name" value="PAS domain"/>
    <property type="match status" value="3"/>
</dbReference>
<dbReference type="GO" id="GO:0006355">
    <property type="term" value="P:regulation of DNA-templated transcription"/>
    <property type="evidence" value="ECO:0007669"/>
    <property type="project" value="InterPro"/>
</dbReference>
<dbReference type="AlphaFoldDB" id="A0A951QF56"/>
<evidence type="ECO:0000313" key="11">
    <source>
        <dbReference type="Proteomes" id="UP000757435"/>
    </source>
</evidence>
<dbReference type="Gene3D" id="3.30.565.10">
    <property type="entry name" value="Histidine kinase-like ATPase, C-terminal domain"/>
    <property type="match status" value="1"/>
</dbReference>
<keyword evidence="4" id="KW-0597">Phosphoprotein</keyword>
<dbReference type="SMART" id="SM00387">
    <property type="entry name" value="HATPase_c"/>
    <property type="match status" value="1"/>
</dbReference>
<dbReference type="InterPro" id="IPR000700">
    <property type="entry name" value="PAS-assoc_C"/>
</dbReference>
<feature type="domain" description="Phytochrome chromophore attachment site" evidence="7">
    <location>
        <begin position="649"/>
        <end position="789"/>
    </location>
</feature>
<dbReference type="InterPro" id="IPR029016">
    <property type="entry name" value="GAF-like_dom_sf"/>
</dbReference>
<dbReference type="Pfam" id="PF01590">
    <property type="entry name" value="GAF"/>
    <property type="match status" value="2"/>
</dbReference>
<comment type="catalytic activity">
    <reaction evidence="1">
        <text>ATP + protein L-histidine = ADP + protein N-phospho-L-histidine.</text>
        <dbReference type="EC" id="2.7.13.3"/>
    </reaction>
</comment>